<protein>
    <submittedName>
        <fullName evidence="2">F1/F0 ATPase, subunit 2</fullName>
    </submittedName>
</protein>
<feature type="transmembrane region" description="Helical" evidence="1">
    <location>
        <begin position="6"/>
        <end position="27"/>
    </location>
</feature>
<accession>A0A1I4YB18</accession>
<reference evidence="2 3" key="1">
    <citation type="submission" date="2016-10" db="EMBL/GenBank/DDBJ databases">
        <authorList>
            <person name="de Groot N.N."/>
        </authorList>
    </citation>
    <scope>NUCLEOTIDE SEQUENCE [LARGE SCALE GENOMIC DNA]</scope>
    <source>
        <strain evidence="2 3">DSM 17794</strain>
    </source>
</reference>
<keyword evidence="1" id="KW-0812">Transmembrane</keyword>
<organism evidence="2 3">
    <name type="scientific">Salegentibacter flavus</name>
    <dbReference type="NCBI Taxonomy" id="287099"/>
    <lineage>
        <taxon>Bacteria</taxon>
        <taxon>Pseudomonadati</taxon>
        <taxon>Bacteroidota</taxon>
        <taxon>Flavobacteriia</taxon>
        <taxon>Flavobacteriales</taxon>
        <taxon>Flavobacteriaceae</taxon>
        <taxon>Salegentibacter</taxon>
    </lineage>
</organism>
<keyword evidence="1" id="KW-1133">Transmembrane helix</keyword>
<feature type="transmembrane region" description="Helical" evidence="1">
    <location>
        <begin position="39"/>
        <end position="61"/>
    </location>
</feature>
<evidence type="ECO:0000256" key="1">
    <source>
        <dbReference type="SAM" id="Phobius"/>
    </source>
</evidence>
<dbReference type="AlphaFoldDB" id="A0A1I4YB18"/>
<dbReference type="EMBL" id="FOVL01000002">
    <property type="protein sequence ID" value="SFN34800.1"/>
    <property type="molecule type" value="Genomic_DNA"/>
</dbReference>
<dbReference type="STRING" id="287099.SAMN05660413_00646"/>
<gene>
    <name evidence="2" type="ORF">SAMN05660413_00646</name>
</gene>
<dbReference type="NCBIfam" id="TIGR03165">
    <property type="entry name" value="F1F0_chp_2"/>
    <property type="match status" value="1"/>
</dbReference>
<dbReference type="RefSeq" id="WP_093405767.1">
    <property type="nucleotide sequence ID" value="NZ_FOVL01000002.1"/>
</dbReference>
<sequence length="106" mass="12006">MNEIIYMVFVLTAGLVLGILFFGGLWFTVKKAVTSKRPALWLIGSFFIRVSITLVGFYYLSQGSWKNLLISVLGFIIARTIIIYLTKSIEEKSIQLKKQTSHEAKS</sequence>
<name>A0A1I4YB18_9FLAO</name>
<keyword evidence="1" id="KW-0472">Membrane</keyword>
<keyword evidence="3" id="KW-1185">Reference proteome</keyword>
<feature type="transmembrane region" description="Helical" evidence="1">
    <location>
        <begin position="67"/>
        <end position="86"/>
    </location>
</feature>
<dbReference type="Proteomes" id="UP000199153">
    <property type="component" value="Unassembled WGS sequence"/>
</dbReference>
<dbReference type="InterPro" id="IPR017581">
    <property type="entry name" value="AtpR-like"/>
</dbReference>
<dbReference type="OrthoDB" id="467414at2"/>
<proteinExistence type="predicted"/>
<evidence type="ECO:0000313" key="2">
    <source>
        <dbReference type="EMBL" id="SFN34800.1"/>
    </source>
</evidence>
<evidence type="ECO:0000313" key="3">
    <source>
        <dbReference type="Proteomes" id="UP000199153"/>
    </source>
</evidence>
<dbReference type="Pfam" id="PF12966">
    <property type="entry name" value="AtpR"/>
    <property type="match status" value="1"/>
</dbReference>